<feature type="compositionally biased region" description="Basic and acidic residues" evidence="1">
    <location>
        <begin position="1"/>
        <end position="14"/>
    </location>
</feature>
<feature type="compositionally biased region" description="Low complexity" evidence="1">
    <location>
        <begin position="359"/>
        <end position="371"/>
    </location>
</feature>
<keyword evidence="2" id="KW-1133">Transmembrane helix</keyword>
<comment type="caution">
    <text evidence="4">The sequence shown here is derived from an EMBL/GenBank/DDBJ whole genome shotgun (WGS) entry which is preliminary data.</text>
</comment>
<feature type="region of interest" description="Disordered" evidence="1">
    <location>
        <begin position="296"/>
        <end position="403"/>
    </location>
</feature>
<dbReference type="EMBL" id="DXBY01000067">
    <property type="protein sequence ID" value="HIZ34944.1"/>
    <property type="molecule type" value="Genomic_DNA"/>
</dbReference>
<evidence type="ECO:0000256" key="1">
    <source>
        <dbReference type="SAM" id="MobiDB-lite"/>
    </source>
</evidence>
<sequence>MTRAQKSPEEHPEPESADAPGATESGAERGAEQPAGPAPRHRVEWWHQLRPMTRRGIRAGIVVVVTGFVSLMVGLLSAQYTGSLGPHEADYSVRLNDEIRVDMGPLGALIVDSPLPLRLGVNVQVKEIPVGLAAPGANPIAGLTSDLQGYTQFFANPEPAIREAANGLITDALGRVTLLWSIQLLVVASARLAGHGLLRETMKNALRQPGVAPLTAAVVVAVTLVPLVDATRSSGNVGRTSAVLDGTPLENARITGRLAPIVDYYGGYVVDAIDKNSEFYSAVQANLSSVFEAERAEAESAQASSEATDAPGDETDDATSTGSDADSDADGHGLSSPDAADEDADSEAVGGGENPTSVESASAEGAQEGEQTTNGTAEANGEQPQSGGPTETSGETAATEDEPELITGVMVTDLHCNIGMAEVIGTAADEFDADLIINAGDTVMAGTSVESYCVSAFADGFGSDRPVVFADGNHDSRTTTEQEVEAGWIPLEGEPVEVAGLRFLGDNDPTISSLGQPTRPTREETVLEMGDRLAAQGCELAEEGEQVDVLLVHSPYAGRQIIEAGCAPMSLSGHLHQQIGPRQLGLGTQYIGASTAGAAEGSPTIGPLNDPATITAIRWDPDTHLPVDYRIVTVGTDTSVVLSDWTPWPAQPTEFVSGQQAED</sequence>
<reference evidence="4" key="1">
    <citation type="journal article" date="2021" name="PeerJ">
        <title>Extensive microbial diversity within the chicken gut microbiome revealed by metagenomics and culture.</title>
        <authorList>
            <person name="Gilroy R."/>
            <person name="Ravi A."/>
            <person name="Getino M."/>
            <person name="Pursley I."/>
            <person name="Horton D.L."/>
            <person name="Alikhan N.F."/>
            <person name="Baker D."/>
            <person name="Gharbi K."/>
            <person name="Hall N."/>
            <person name="Watson M."/>
            <person name="Adriaenssens E.M."/>
            <person name="Foster-Nyarko E."/>
            <person name="Jarju S."/>
            <person name="Secka A."/>
            <person name="Antonio M."/>
            <person name="Oren A."/>
            <person name="Chaudhuri R.R."/>
            <person name="La Ragione R."/>
            <person name="Hildebrand F."/>
            <person name="Pallen M.J."/>
        </authorList>
    </citation>
    <scope>NUCLEOTIDE SEQUENCE</scope>
    <source>
        <strain evidence="4">ChiGjej4B4-7305</strain>
    </source>
</reference>
<accession>A0A9D2J440</accession>
<dbReference type="SUPFAM" id="SSF56300">
    <property type="entry name" value="Metallo-dependent phosphatases"/>
    <property type="match status" value="1"/>
</dbReference>
<evidence type="ECO:0000313" key="5">
    <source>
        <dbReference type="Proteomes" id="UP000824037"/>
    </source>
</evidence>
<dbReference type="Proteomes" id="UP000824037">
    <property type="component" value="Unassembled WGS sequence"/>
</dbReference>
<dbReference type="Gene3D" id="3.60.21.10">
    <property type="match status" value="1"/>
</dbReference>
<name>A0A9D2J440_9MICO</name>
<feature type="compositionally biased region" description="Polar residues" evidence="1">
    <location>
        <begin position="372"/>
        <end position="396"/>
    </location>
</feature>
<proteinExistence type="predicted"/>
<feature type="domain" description="Calcineurin-like phosphoesterase" evidence="3">
    <location>
        <begin position="411"/>
        <end position="577"/>
    </location>
</feature>
<dbReference type="InterPro" id="IPR004843">
    <property type="entry name" value="Calcineurin-like_PHP"/>
</dbReference>
<organism evidence="4 5">
    <name type="scientific">Candidatus Ruania gallistercoris</name>
    <dbReference type="NCBI Taxonomy" id="2838746"/>
    <lineage>
        <taxon>Bacteria</taxon>
        <taxon>Bacillati</taxon>
        <taxon>Actinomycetota</taxon>
        <taxon>Actinomycetes</taxon>
        <taxon>Micrococcales</taxon>
        <taxon>Ruaniaceae</taxon>
        <taxon>Ruania</taxon>
    </lineage>
</organism>
<dbReference type="Pfam" id="PF00149">
    <property type="entry name" value="Metallophos"/>
    <property type="match status" value="1"/>
</dbReference>
<feature type="transmembrane region" description="Helical" evidence="2">
    <location>
        <begin position="59"/>
        <end position="80"/>
    </location>
</feature>
<protein>
    <submittedName>
        <fullName evidence="4">Metallophosphoesterase</fullName>
    </submittedName>
</protein>
<keyword evidence="2" id="KW-0812">Transmembrane</keyword>
<dbReference type="InterPro" id="IPR029052">
    <property type="entry name" value="Metallo-depent_PP-like"/>
</dbReference>
<keyword evidence="2" id="KW-0472">Membrane</keyword>
<feature type="region of interest" description="Disordered" evidence="1">
    <location>
        <begin position="1"/>
        <end position="43"/>
    </location>
</feature>
<dbReference type="AlphaFoldDB" id="A0A9D2J440"/>
<dbReference type="GO" id="GO:0016787">
    <property type="term" value="F:hydrolase activity"/>
    <property type="evidence" value="ECO:0007669"/>
    <property type="project" value="InterPro"/>
</dbReference>
<gene>
    <name evidence="4" type="ORF">H9815_04135</name>
</gene>
<evidence type="ECO:0000259" key="3">
    <source>
        <dbReference type="Pfam" id="PF00149"/>
    </source>
</evidence>
<feature type="compositionally biased region" description="Low complexity" evidence="1">
    <location>
        <begin position="299"/>
        <end position="310"/>
    </location>
</feature>
<evidence type="ECO:0000313" key="4">
    <source>
        <dbReference type="EMBL" id="HIZ34944.1"/>
    </source>
</evidence>
<evidence type="ECO:0000256" key="2">
    <source>
        <dbReference type="SAM" id="Phobius"/>
    </source>
</evidence>
<reference evidence="4" key="2">
    <citation type="submission" date="2021-04" db="EMBL/GenBank/DDBJ databases">
        <authorList>
            <person name="Gilroy R."/>
        </authorList>
    </citation>
    <scope>NUCLEOTIDE SEQUENCE</scope>
    <source>
        <strain evidence="4">ChiGjej4B4-7305</strain>
    </source>
</reference>